<proteinExistence type="predicted"/>
<evidence type="ECO:0000313" key="4">
    <source>
        <dbReference type="Proteomes" id="UP000076532"/>
    </source>
</evidence>
<name>A0A166QQ92_9AGAM</name>
<dbReference type="Pfam" id="PF24681">
    <property type="entry name" value="Kelch_KLHDC2_KLHL20_DRC7"/>
    <property type="match status" value="1"/>
</dbReference>
<sequence length="288" mass="30448">MPLAARWTPLPPLPSELIRSSHALAVVDRTAWIFGGELKPRTPLGANLIAISLKDGHSRTLPPSSSTPWPAPRVGASLIALGTSLYLWGGRGGKSMAPFSPEEDLWKFDTEKESWEQLETEGERPEQRSFHAMAAHGNILYLHAGCPSSGRLETIHSLDLTHSPLTWTTCASAPGPARGGTALTSLPSSPLLARFGGFAGYELGGLDIFDTELGQWSTVDADVDGGGPGKRSVHMLIGLDGSLEWAGKKVVAVMALGEREGAPAELGHDGAGFVRASICIGRPSRSVC</sequence>
<evidence type="ECO:0000256" key="2">
    <source>
        <dbReference type="ARBA" id="ARBA00023004"/>
    </source>
</evidence>
<dbReference type="STRING" id="436010.A0A166QQ92"/>
<keyword evidence="4" id="KW-1185">Reference proteome</keyword>
<dbReference type="Gene3D" id="2.120.10.80">
    <property type="entry name" value="Kelch-type beta propeller"/>
    <property type="match status" value="1"/>
</dbReference>
<keyword evidence="1" id="KW-0677">Repeat</keyword>
<dbReference type="PANTHER" id="PTHR47435:SF4">
    <property type="entry name" value="KELCH REPEAT PROTEIN (AFU_ORTHOLOGUE AFUA_5G12780)"/>
    <property type="match status" value="1"/>
</dbReference>
<dbReference type="Proteomes" id="UP000076532">
    <property type="component" value="Unassembled WGS sequence"/>
</dbReference>
<reference evidence="3 4" key="1">
    <citation type="journal article" date="2016" name="Mol. Biol. Evol.">
        <title>Comparative Genomics of Early-Diverging Mushroom-Forming Fungi Provides Insights into the Origins of Lignocellulose Decay Capabilities.</title>
        <authorList>
            <person name="Nagy L.G."/>
            <person name="Riley R."/>
            <person name="Tritt A."/>
            <person name="Adam C."/>
            <person name="Daum C."/>
            <person name="Floudas D."/>
            <person name="Sun H."/>
            <person name="Yadav J.S."/>
            <person name="Pangilinan J."/>
            <person name="Larsson K.H."/>
            <person name="Matsuura K."/>
            <person name="Barry K."/>
            <person name="Labutti K."/>
            <person name="Kuo R."/>
            <person name="Ohm R.A."/>
            <person name="Bhattacharya S.S."/>
            <person name="Shirouzu T."/>
            <person name="Yoshinaga Y."/>
            <person name="Martin F.M."/>
            <person name="Grigoriev I.V."/>
            <person name="Hibbett D.S."/>
        </authorList>
    </citation>
    <scope>NUCLEOTIDE SEQUENCE [LARGE SCALE GENOMIC DNA]</scope>
    <source>
        <strain evidence="3 4">CBS 109695</strain>
    </source>
</reference>
<dbReference type="EMBL" id="KV417509">
    <property type="protein sequence ID" value="KZP27418.1"/>
    <property type="molecule type" value="Genomic_DNA"/>
</dbReference>
<keyword evidence="2" id="KW-0408">Iron</keyword>
<dbReference type="OrthoDB" id="10250130at2759"/>
<dbReference type="AlphaFoldDB" id="A0A166QQ92"/>
<dbReference type="PANTHER" id="PTHR47435">
    <property type="entry name" value="KELCH REPEAT PROTEIN (AFU_ORTHOLOGUE AFUA_5G12780)"/>
    <property type="match status" value="1"/>
</dbReference>
<organism evidence="3 4">
    <name type="scientific">Athelia psychrophila</name>
    <dbReference type="NCBI Taxonomy" id="1759441"/>
    <lineage>
        <taxon>Eukaryota</taxon>
        <taxon>Fungi</taxon>
        <taxon>Dikarya</taxon>
        <taxon>Basidiomycota</taxon>
        <taxon>Agaricomycotina</taxon>
        <taxon>Agaricomycetes</taxon>
        <taxon>Agaricomycetidae</taxon>
        <taxon>Atheliales</taxon>
        <taxon>Atheliaceae</taxon>
        <taxon>Athelia</taxon>
    </lineage>
</organism>
<evidence type="ECO:0000256" key="1">
    <source>
        <dbReference type="ARBA" id="ARBA00022737"/>
    </source>
</evidence>
<dbReference type="InterPro" id="IPR015915">
    <property type="entry name" value="Kelch-typ_b-propeller"/>
</dbReference>
<gene>
    <name evidence="3" type="ORF">FIBSPDRAFT_853615</name>
</gene>
<dbReference type="SUPFAM" id="SSF117281">
    <property type="entry name" value="Kelch motif"/>
    <property type="match status" value="1"/>
</dbReference>
<dbReference type="GO" id="GO:0019760">
    <property type="term" value="P:glucosinolate metabolic process"/>
    <property type="evidence" value="ECO:0007669"/>
    <property type="project" value="UniProtKB-ARBA"/>
</dbReference>
<protein>
    <submittedName>
        <fullName evidence="3">Galactose oxidase</fullName>
    </submittedName>
</protein>
<accession>A0A166QQ92</accession>
<evidence type="ECO:0000313" key="3">
    <source>
        <dbReference type="EMBL" id="KZP27418.1"/>
    </source>
</evidence>